<dbReference type="Proteomes" id="UP000257109">
    <property type="component" value="Unassembled WGS sequence"/>
</dbReference>
<protein>
    <submittedName>
        <fullName evidence="1">Uncharacterized protein</fullName>
    </submittedName>
</protein>
<accession>A0A371GMH5</accession>
<name>A0A371GMH5_MUCPR</name>
<keyword evidence="2" id="KW-1185">Reference proteome</keyword>
<reference evidence="1" key="1">
    <citation type="submission" date="2018-05" db="EMBL/GenBank/DDBJ databases">
        <title>Draft genome of Mucuna pruriens seed.</title>
        <authorList>
            <person name="Nnadi N.E."/>
            <person name="Vos R."/>
            <person name="Hasami M.H."/>
            <person name="Devisetty U.K."/>
            <person name="Aguiy J.C."/>
        </authorList>
    </citation>
    <scope>NUCLEOTIDE SEQUENCE [LARGE SCALE GENOMIC DNA]</scope>
    <source>
        <strain evidence="1">JCA_2017</strain>
    </source>
</reference>
<sequence length="76" mass="8911">MCVDYKIFRSRREAIVIVLGCMDLDLALQVEKPIPTPDNLQEVKIEKWEHSNQMCLMIMKRSIPKAFRGFVSKSQR</sequence>
<dbReference type="AlphaFoldDB" id="A0A371GMH5"/>
<proteinExistence type="predicted"/>
<gene>
    <name evidence="1" type="ORF">CR513_26218</name>
</gene>
<comment type="caution">
    <text evidence="1">The sequence shown here is derived from an EMBL/GenBank/DDBJ whole genome shotgun (WGS) entry which is preliminary data.</text>
</comment>
<organism evidence="1 2">
    <name type="scientific">Mucuna pruriens</name>
    <name type="common">Velvet bean</name>
    <name type="synonym">Dolichos pruriens</name>
    <dbReference type="NCBI Taxonomy" id="157652"/>
    <lineage>
        <taxon>Eukaryota</taxon>
        <taxon>Viridiplantae</taxon>
        <taxon>Streptophyta</taxon>
        <taxon>Embryophyta</taxon>
        <taxon>Tracheophyta</taxon>
        <taxon>Spermatophyta</taxon>
        <taxon>Magnoliopsida</taxon>
        <taxon>eudicotyledons</taxon>
        <taxon>Gunneridae</taxon>
        <taxon>Pentapetalae</taxon>
        <taxon>rosids</taxon>
        <taxon>fabids</taxon>
        <taxon>Fabales</taxon>
        <taxon>Fabaceae</taxon>
        <taxon>Papilionoideae</taxon>
        <taxon>50 kb inversion clade</taxon>
        <taxon>NPAAA clade</taxon>
        <taxon>indigoferoid/millettioid clade</taxon>
        <taxon>Phaseoleae</taxon>
        <taxon>Mucuna</taxon>
    </lineage>
</organism>
<feature type="non-terminal residue" evidence="1">
    <location>
        <position position="1"/>
    </location>
</feature>
<evidence type="ECO:0000313" key="1">
    <source>
        <dbReference type="EMBL" id="RDX91758.1"/>
    </source>
</evidence>
<dbReference type="EMBL" id="QJKJ01005042">
    <property type="protein sequence ID" value="RDX91758.1"/>
    <property type="molecule type" value="Genomic_DNA"/>
</dbReference>
<evidence type="ECO:0000313" key="2">
    <source>
        <dbReference type="Proteomes" id="UP000257109"/>
    </source>
</evidence>
<dbReference type="OrthoDB" id="1722863at2759"/>